<evidence type="ECO:0000259" key="1">
    <source>
        <dbReference type="SMART" id="SM00507"/>
    </source>
</evidence>
<keyword evidence="3" id="KW-1185">Reference proteome</keyword>
<dbReference type="Pfam" id="PF01844">
    <property type="entry name" value="HNH"/>
    <property type="match status" value="1"/>
</dbReference>
<proteinExistence type="predicted"/>
<dbReference type="InterPro" id="IPR025938">
    <property type="entry name" value="RRXRR_dom"/>
</dbReference>
<dbReference type="NCBIfam" id="NF040563">
    <property type="entry name" value="guided_IscB"/>
    <property type="match status" value="1"/>
</dbReference>
<dbReference type="PANTHER" id="PTHR33877:SF2">
    <property type="entry name" value="OS07G0170200 PROTEIN"/>
    <property type="match status" value="1"/>
</dbReference>
<reference evidence="2 3" key="1">
    <citation type="submission" date="2019-08" db="EMBL/GenBank/DDBJ databases">
        <authorList>
            <person name="Peeters C."/>
        </authorList>
    </citation>
    <scope>NUCLEOTIDE SEQUENCE [LARGE SCALE GENOMIC DNA]</scope>
    <source>
        <strain evidence="2 3">LMG 30175</strain>
    </source>
</reference>
<protein>
    <recommendedName>
        <fullName evidence="1">HNH nuclease domain-containing protein</fullName>
    </recommendedName>
</protein>
<dbReference type="AlphaFoldDB" id="A0A5E4XDZ4"/>
<dbReference type="Pfam" id="PF14239">
    <property type="entry name" value="RRXRR"/>
    <property type="match status" value="1"/>
</dbReference>
<evidence type="ECO:0000313" key="2">
    <source>
        <dbReference type="EMBL" id="VVE34649.1"/>
    </source>
</evidence>
<evidence type="ECO:0000313" key="3">
    <source>
        <dbReference type="Proteomes" id="UP000414233"/>
    </source>
</evidence>
<dbReference type="InterPro" id="IPR002711">
    <property type="entry name" value="HNH"/>
</dbReference>
<dbReference type="SMART" id="SM00507">
    <property type="entry name" value="HNHc"/>
    <property type="match status" value="1"/>
</dbReference>
<dbReference type="Gene3D" id="1.10.30.50">
    <property type="match status" value="1"/>
</dbReference>
<dbReference type="InterPro" id="IPR052892">
    <property type="entry name" value="NA-targeting_endonuclease"/>
</dbReference>
<dbReference type="GO" id="GO:0004519">
    <property type="term" value="F:endonuclease activity"/>
    <property type="evidence" value="ECO:0007669"/>
    <property type="project" value="InterPro"/>
</dbReference>
<dbReference type="PANTHER" id="PTHR33877">
    <property type="entry name" value="SLL1193 PROTEIN"/>
    <property type="match status" value="1"/>
</dbReference>
<dbReference type="CDD" id="cd00085">
    <property type="entry name" value="HNHc"/>
    <property type="match status" value="1"/>
</dbReference>
<dbReference type="EMBL" id="CABPRZ010000017">
    <property type="protein sequence ID" value="VVE34649.1"/>
    <property type="molecule type" value="Genomic_DNA"/>
</dbReference>
<name>A0A5E4XDZ4_9BURK</name>
<organism evidence="2 3">
    <name type="scientific">Pandoraea terrae</name>
    <dbReference type="NCBI Taxonomy" id="1537710"/>
    <lineage>
        <taxon>Bacteria</taxon>
        <taxon>Pseudomonadati</taxon>
        <taxon>Pseudomonadota</taxon>
        <taxon>Betaproteobacteria</taxon>
        <taxon>Burkholderiales</taxon>
        <taxon>Burkholderiaceae</taxon>
        <taxon>Pandoraea</taxon>
    </lineage>
</organism>
<dbReference type="GO" id="GO:0008270">
    <property type="term" value="F:zinc ion binding"/>
    <property type="evidence" value="ECO:0007669"/>
    <property type="project" value="InterPro"/>
</dbReference>
<dbReference type="GO" id="GO:0003676">
    <property type="term" value="F:nucleic acid binding"/>
    <property type="evidence" value="ECO:0007669"/>
    <property type="project" value="InterPro"/>
</dbReference>
<accession>A0A5E4XDZ4</accession>
<dbReference type="InterPro" id="IPR003615">
    <property type="entry name" value="HNH_nuc"/>
</dbReference>
<dbReference type="InterPro" id="IPR047693">
    <property type="entry name" value="RNA-guided_IscB-like"/>
</dbReference>
<feature type="domain" description="HNH nuclease" evidence="1">
    <location>
        <begin position="195"/>
        <end position="246"/>
    </location>
</feature>
<dbReference type="Proteomes" id="UP000414233">
    <property type="component" value="Unassembled WGS sequence"/>
</dbReference>
<dbReference type="OrthoDB" id="9802901at2"/>
<sequence>MPVFVLGRNGRPLMPCSEKRARKLLGAGRARVHRRYPFTLRLIDRQPADSRLQALELKLDPGSQTTGLALCRVAASVDGDGVVHRVMHIRFLMELVHRGRAIKQALQARSAMRRRRRGNLRYRAPRFDNRTRKAGWLPPSLQHRVDTTMAWARRLCKLAPVTHIAQELVRFDMQLMQNAEISGVEYQQGELAGYEVREYLLEKFGRSCQYCDATGVPLQVEHIHAKARGGSSRVSNLALACAPCNQKKDSRDIRAFLAQDPTRLARILARAKAPLRDAAAVNTTRWALFEALKGTGLSVSTASGAQTKCNRTRLGLPKTHSLDAACTGQADGVTGAAAPVLVVKCSGRGSRSRTRLNQFGFPRAYLSRSKTAFGFRTGDMVLATVPNGKKAGTYQGRVAIRQTGSFNIQSGKPGVPTVQGISQKHCKVLQRGDGYGYACQPSPYSTTKGNEACGLGAFPLRPEGRSVAEQLG</sequence>
<gene>
    <name evidence="2" type="ORF">PTE30175_03737</name>
</gene>